<reference evidence="8 9" key="1">
    <citation type="journal article" date="2007" name="PLoS Genet.">
        <title>Patterns and implications of gene gain and loss in the evolution of Prochlorococcus.</title>
        <authorList>
            <person name="Kettler G.C."/>
            <person name="Martiny A.C."/>
            <person name="Huang K."/>
            <person name="Zucker J."/>
            <person name="Coleman M.L."/>
            <person name="Rodrigue S."/>
            <person name="Chen F."/>
            <person name="Lapidus A."/>
            <person name="Ferriera S."/>
            <person name="Johnson J."/>
            <person name="Steglich C."/>
            <person name="Church G.M."/>
            <person name="Richardson P."/>
            <person name="Chisholm S.W."/>
        </authorList>
    </citation>
    <scope>NUCLEOTIDE SEQUENCE [LARGE SCALE GENOMIC DNA]</scope>
    <source>
        <strain evidence="8 9">MIT 9515</strain>
    </source>
</reference>
<comment type="similarity">
    <text evidence="6">Belongs to the TVP38/TMEM64 family.</text>
</comment>
<dbReference type="OrthoDB" id="9812980at2"/>
<keyword evidence="5 6" id="KW-0472">Membrane</keyword>
<feature type="transmembrane region" description="Helical" evidence="6">
    <location>
        <begin position="136"/>
        <end position="158"/>
    </location>
</feature>
<feature type="domain" description="VTT" evidence="7">
    <location>
        <begin position="36"/>
        <end position="153"/>
    </location>
</feature>
<feature type="transmembrane region" description="Helical" evidence="6">
    <location>
        <begin position="12"/>
        <end position="40"/>
    </location>
</feature>
<dbReference type="InterPro" id="IPR015414">
    <property type="entry name" value="TMEM64"/>
</dbReference>
<feature type="transmembrane region" description="Helical" evidence="6">
    <location>
        <begin position="52"/>
        <end position="73"/>
    </location>
</feature>
<keyword evidence="4 6" id="KW-1133">Transmembrane helix</keyword>
<keyword evidence="3 6" id="KW-0812">Transmembrane</keyword>
<evidence type="ECO:0000256" key="6">
    <source>
        <dbReference type="RuleBase" id="RU366058"/>
    </source>
</evidence>
<evidence type="ECO:0000313" key="8">
    <source>
        <dbReference type="EMBL" id="ABM73079.1"/>
    </source>
</evidence>
<dbReference type="AlphaFoldDB" id="A2BZ68"/>
<keyword evidence="2 6" id="KW-1003">Cell membrane</keyword>
<evidence type="ECO:0000313" key="9">
    <source>
        <dbReference type="Proteomes" id="UP000001589"/>
    </source>
</evidence>
<dbReference type="STRING" id="167542.P9515_18721"/>
<dbReference type="InterPro" id="IPR032816">
    <property type="entry name" value="VTT_dom"/>
</dbReference>
<sequence>MSSFFENIYDLAFFFNTNIGIFAFIFLYILIILLILPASWLSLLSGFLYGSYLGSIIVFCAAVIGASIAYFISKSFLSKKLKKIINRYPRLSLMEQVVQKGGLKLILLARLSPLFPFSILNYFYGLNNIKFRDFALGLLGIIPGTFLYCSIGSLAKSLQDLKNLQPNNNILITTISVISTLMVVYFSAKYAREYINESKEINP</sequence>
<evidence type="ECO:0000256" key="2">
    <source>
        <dbReference type="ARBA" id="ARBA00022475"/>
    </source>
</evidence>
<dbReference type="HOGENOM" id="CLU_038944_3_2_3"/>
<dbReference type="EMBL" id="CP000552">
    <property type="protein sequence ID" value="ABM73079.1"/>
    <property type="molecule type" value="Genomic_DNA"/>
</dbReference>
<evidence type="ECO:0000256" key="1">
    <source>
        <dbReference type="ARBA" id="ARBA00004651"/>
    </source>
</evidence>
<protein>
    <recommendedName>
        <fullName evidence="6">TVP38/TMEM64 family membrane protein</fullName>
    </recommendedName>
</protein>
<gene>
    <name evidence="8" type="ordered locus">P9515_18721</name>
</gene>
<dbReference type="Proteomes" id="UP000001589">
    <property type="component" value="Chromosome"/>
</dbReference>
<evidence type="ECO:0000256" key="3">
    <source>
        <dbReference type="ARBA" id="ARBA00022692"/>
    </source>
</evidence>
<name>A2BZ68_PROM5</name>
<dbReference type="KEGG" id="pmc:P9515_18721"/>
<comment type="caution">
    <text evidence="6">Lacks conserved residue(s) required for the propagation of feature annotation.</text>
</comment>
<dbReference type="PANTHER" id="PTHR12677:SF59">
    <property type="entry name" value="GOLGI APPARATUS MEMBRANE PROTEIN TVP38-RELATED"/>
    <property type="match status" value="1"/>
</dbReference>
<evidence type="ECO:0000256" key="4">
    <source>
        <dbReference type="ARBA" id="ARBA00022989"/>
    </source>
</evidence>
<dbReference type="eggNOG" id="COG0398">
    <property type="taxonomic scope" value="Bacteria"/>
</dbReference>
<proteinExistence type="inferred from homology"/>
<dbReference type="GeneID" id="60202158"/>
<dbReference type="RefSeq" id="WP_011821163.1">
    <property type="nucleotide sequence ID" value="NC_008817.1"/>
</dbReference>
<comment type="subcellular location">
    <subcellularLocation>
        <location evidence="1 6">Cell membrane</location>
        <topology evidence="1 6">Multi-pass membrane protein</topology>
    </subcellularLocation>
</comment>
<feature type="transmembrane region" description="Helical" evidence="6">
    <location>
        <begin position="170"/>
        <end position="188"/>
    </location>
</feature>
<dbReference type="GO" id="GO:0005886">
    <property type="term" value="C:plasma membrane"/>
    <property type="evidence" value="ECO:0007669"/>
    <property type="project" value="UniProtKB-SubCell"/>
</dbReference>
<evidence type="ECO:0000259" key="7">
    <source>
        <dbReference type="Pfam" id="PF09335"/>
    </source>
</evidence>
<evidence type="ECO:0000256" key="5">
    <source>
        <dbReference type="ARBA" id="ARBA00023136"/>
    </source>
</evidence>
<dbReference type="PANTHER" id="PTHR12677">
    <property type="entry name" value="GOLGI APPARATUS MEMBRANE PROTEIN TVP38-RELATED"/>
    <property type="match status" value="1"/>
</dbReference>
<dbReference type="Pfam" id="PF09335">
    <property type="entry name" value="VTT_dom"/>
    <property type="match status" value="1"/>
</dbReference>
<accession>A2BZ68</accession>
<organism evidence="8 9">
    <name type="scientific">Prochlorococcus marinus (strain MIT 9515)</name>
    <dbReference type="NCBI Taxonomy" id="167542"/>
    <lineage>
        <taxon>Bacteria</taxon>
        <taxon>Bacillati</taxon>
        <taxon>Cyanobacteriota</taxon>
        <taxon>Cyanophyceae</taxon>
        <taxon>Synechococcales</taxon>
        <taxon>Prochlorococcaceae</taxon>
        <taxon>Prochlorococcus</taxon>
    </lineage>
</organism>